<dbReference type="InterPro" id="IPR004263">
    <property type="entry name" value="Exostosin"/>
</dbReference>
<organism evidence="7 8">
    <name type="scientific">Volvox africanus</name>
    <dbReference type="NCBI Taxonomy" id="51714"/>
    <lineage>
        <taxon>Eukaryota</taxon>
        <taxon>Viridiplantae</taxon>
        <taxon>Chlorophyta</taxon>
        <taxon>core chlorophytes</taxon>
        <taxon>Chlorophyceae</taxon>
        <taxon>CS clade</taxon>
        <taxon>Chlamydomonadales</taxon>
        <taxon>Volvocaceae</taxon>
        <taxon>Volvox</taxon>
    </lineage>
</organism>
<dbReference type="Pfam" id="PF03016">
    <property type="entry name" value="Exostosin_GT47"/>
    <property type="match status" value="1"/>
</dbReference>
<evidence type="ECO:0000256" key="1">
    <source>
        <dbReference type="ARBA" id="ARBA00004323"/>
    </source>
</evidence>
<keyword evidence="3" id="KW-0333">Golgi apparatus</keyword>
<evidence type="ECO:0000256" key="3">
    <source>
        <dbReference type="ARBA" id="ARBA00023034"/>
    </source>
</evidence>
<keyword evidence="8" id="KW-1185">Reference proteome</keyword>
<feature type="disulfide bond" evidence="4">
    <location>
        <begin position="112"/>
        <end position="121"/>
    </location>
</feature>
<sequence>MLTTTQYAVLIVLALLLNTGWAPNSGVATHVNAARHNGLDLPSKILGNQRDLLSSTEQEGVTLDSLDAVHTSSLATHPDLGLEHLFMPLTRSCHSDCTKRGNCNAEEGRCECPFGYTGHTCEEPLLSSCQRGPGLEPFFGVLLSRNCECLRQANRFFGCSPNNDTCTLLSMGFHHVQCYSFTGTPVSEQWSKVPLLDQSGVEYFKGNINKEVTLSAVDPQDGLVGHDIWGSFFMNLPPEKCGSHECHGHGACVVKVPDKNVETLRQASASGNQFCMCFKGYRGHTCNEEMWELCPNRCRGRGQCIRGFCHCRPPYWGLDCSRERAWQLAPGASIIPNRNVLRIYVYDLPANIAFPVALDDNIHDMNEPTYQTGNKFLELLLLDNAVRTENPLEANMFFVPTNSYSYSSNTNPPSNQIDAVLKFVATNYPYFNASGGADHVVWTSGDKGICYVPRRLSKVIHVTQFGLHTNLHDVNATFLRPHPEHHPSWGCFHPKKDIVAAPWCDGMVGSKEAGQLYEKVAAAQGDAPERDLLFFFAGTVRANDMTYSGGARQVLFSHLKELITSGANYSDVLFVDGHTHQYNELYLRSRFCLAPHGSGFGVRLTLAMTHACIPVIIQDQVYQPYESDGLLPYRHFALRLSMSDVPFIVPILRNIPIDQQKRMRLAMAKHYQAFLWEPSLGGRAYNYTIRALNLRLNGLWGHLWGSPHLNGTADAGAAAGHHRRRQLVQVAW</sequence>
<dbReference type="PROSITE" id="PS01186">
    <property type="entry name" value="EGF_2"/>
    <property type="match status" value="3"/>
</dbReference>
<evidence type="ECO:0000313" key="8">
    <source>
        <dbReference type="Proteomes" id="UP000747399"/>
    </source>
</evidence>
<dbReference type="EMBL" id="BNCO01000071">
    <property type="protein sequence ID" value="GIL65008.1"/>
    <property type="molecule type" value="Genomic_DNA"/>
</dbReference>
<comment type="caution">
    <text evidence="7">The sequence shown here is derived from an EMBL/GenBank/DDBJ whole genome shotgun (WGS) entry which is preliminary data.</text>
</comment>
<accession>A0A8J4BMT6</accession>
<comment type="similarity">
    <text evidence="2">Belongs to the glycosyltransferase 47 family.</text>
</comment>
<dbReference type="Gene3D" id="2.10.25.10">
    <property type="entry name" value="Laminin"/>
    <property type="match status" value="1"/>
</dbReference>
<reference evidence="7" key="1">
    <citation type="journal article" date="2021" name="Proc. Natl. Acad. Sci. U.S.A.">
        <title>Three genomes in the algal genus Volvox reveal the fate of a haploid sex-determining region after a transition to homothallism.</title>
        <authorList>
            <person name="Yamamoto K."/>
            <person name="Hamaji T."/>
            <person name="Kawai-Toyooka H."/>
            <person name="Matsuzaki R."/>
            <person name="Takahashi F."/>
            <person name="Nishimura Y."/>
            <person name="Kawachi M."/>
            <person name="Noguchi H."/>
            <person name="Minakuchi Y."/>
            <person name="Umen J.G."/>
            <person name="Toyoda A."/>
            <person name="Nozaki H."/>
        </authorList>
    </citation>
    <scope>NUCLEOTIDE SEQUENCE</scope>
    <source>
        <strain evidence="7">NIES-3780</strain>
    </source>
</reference>
<keyword evidence="5" id="KW-0732">Signal</keyword>
<evidence type="ECO:0000256" key="5">
    <source>
        <dbReference type="SAM" id="SignalP"/>
    </source>
</evidence>
<dbReference type="GO" id="GO:0016757">
    <property type="term" value="F:glycosyltransferase activity"/>
    <property type="evidence" value="ECO:0007669"/>
    <property type="project" value="InterPro"/>
</dbReference>
<dbReference type="PANTHER" id="PTHR11062">
    <property type="entry name" value="EXOSTOSIN HEPARAN SULFATE GLYCOSYLTRANSFERASE -RELATED"/>
    <property type="match status" value="1"/>
</dbReference>
<dbReference type="PROSITE" id="PS00022">
    <property type="entry name" value="EGF_1"/>
    <property type="match status" value="2"/>
</dbReference>
<comment type="subcellular location">
    <subcellularLocation>
        <location evidence="1">Golgi apparatus membrane</location>
        <topology evidence="1">Single-pass type II membrane protein</topology>
    </subcellularLocation>
</comment>
<name>A0A8J4BMT6_9CHLO</name>
<dbReference type="PROSITE" id="PS50026">
    <property type="entry name" value="EGF_3"/>
    <property type="match status" value="1"/>
</dbReference>
<dbReference type="SMART" id="SM00181">
    <property type="entry name" value="EGF"/>
    <property type="match status" value="3"/>
</dbReference>
<evidence type="ECO:0000313" key="7">
    <source>
        <dbReference type="EMBL" id="GIL65008.1"/>
    </source>
</evidence>
<dbReference type="GO" id="GO:0000139">
    <property type="term" value="C:Golgi membrane"/>
    <property type="evidence" value="ECO:0007669"/>
    <property type="project" value="UniProtKB-SubCell"/>
</dbReference>
<evidence type="ECO:0000256" key="4">
    <source>
        <dbReference type="PROSITE-ProRule" id="PRU00076"/>
    </source>
</evidence>
<dbReference type="Gene3D" id="2.170.300.10">
    <property type="entry name" value="Tie2 ligand-binding domain superfamily"/>
    <property type="match status" value="1"/>
</dbReference>
<dbReference type="InterPro" id="IPR002049">
    <property type="entry name" value="LE_dom"/>
</dbReference>
<keyword evidence="4" id="KW-0245">EGF-like domain</keyword>
<dbReference type="CDD" id="cd00055">
    <property type="entry name" value="EGF_Lam"/>
    <property type="match status" value="1"/>
</dbReference>
<gene>
    <name evidence="7" type="ORF">Vafri_18838</name>
</gene>
<dbReference type="InterPro" id="IPR040911">
    <property type="entry name" value="Exostosin_GT47"/>
</dbReference>
<keyword evidence="4" id="KW-1015">Disulfide bond</keyword>
<evidence type="ECO:0000256" key="2">
    <source>
        <dbReference type="ARBA" id="ARBA00010271"/>
    </source>
</evidence>
<dbReference type="PANTHER" id="PTHR11062:SF376">
    <property type="entry name" value="EXOSTOSIN FAMILY PROTEIN"/>
    <property type="match status" value="1"/>
</dbReference>
<feature type="disulfide bond" evidence="4">
    <location>
        <begin position="93"/>
        <end position="103"/>
    </location>
</feature>
<feature type="signal peptide" evidence="5">
    <location>
        <begin position="1"/>
        <end position="22"/>
    </location>
</feature>
<dbReference type="Proteomes" id="UP000747399">
    <property type="component" value="Unassembled WGS sequence"/>
</dbReference>
<dbReference type="AlphaFoldDB" id="A0A8J4BMT6"/>
<protein>
    <recommendedName>
        <fullName evidence="6">EGF-like domain-containing protein</fullName>
    </recommendedName>
</protein>
<feature type="chain" id="PRO_5035206067" description="EGF-like domain-containing protein" evidence="5">
    <location>
        <begin position="23"/>
        <end position="732"/>
    </location>
</feature>
<comment type="caution">
    <text evidence="4">Lacks conserved residue(s) required for the propagation of feature annotation.</text>
</comment>
<feature type="domain" description="EGF-like" evidence="6">
    <location>
        <begin position="89"/>
        <end position="122"/>
    </location>
</feature>
<proteinExistence type="inferred from homology"/>
<evidence type="ECO:0000259" key="6">
    <source>
        <dbReference type="PROSITE" id="PS50026"/>
    </source>
</evidence>
<dbReference type="InterPro" id="IPR000742">
    <property type="entry name" value="EGF"/>
</dbReference>